<dbReference type="GeneID" id="20202580"/>
<keyword evidence="4" id="KW-1185">Reference proteome</keyword>
<dbReference type="Proteomes" id="UP000015101">
    <property type="component" value="Unassembled WGS sequence"/>
</dbReference>
<dbReference type="RefSeq" id="XP_009013071.1">
    <property type="nucleotide sequence ID" value="XM_009014823.1"/>
</dbReference>
<evidence type="ECO:0000313" key="2">
    <source>
        <dbReference type="EMBL" id="ESO09049.1"/>
    </source>
</evidence>
<dbReference type="InterPro" id="IPR006461">
    <property type="entry name" value="PLAC_motif_containing"/>
</dbReference>
<comment type="similarity">
    <text evidence="1">Belongs to the cornifelin family.</text>
</comment>
<dbReference type="EMBL" id="KB096023">
    <property type="protein sequence ID" value="ESO09049.1"/>
    <property type="molecule type" value="Genomic_DNA"/>
</dbReference>
<dbReference type="OMA" id="MSAMNWS"/>
<dbReference type="EnsemblMetazoa" id="HelroT168983">
    <property type="protein sequence ID" value="HelroP168983"/>
    <property type="gene ID" value="HelroG168983"/>
</dbReference>
<evidence type="ECO:0000313" key="3">
    <source>
        <dbReference type="EnsemblMetazoa" id="HelroP168983"/>
    </source>
</evidence>
<proteinExistence type="inferred from homology"/>
<dbReference type="EMBL" id="AMQM01003157">
    <property type="status" value="NOT_ANNOTATED_CDS"/>
    <property type="molecule type" value="Genomic_DNA"/>
</dbReference>
<dbReference type="KEGG" id="hro:HELRODRAFT_168983"/>
<dbReference type="AlphaFoldDB" id="T1F180"/>
<sequence>MVKYPEADLRGKARGHFSPQQTTNVILADNQSGDGGGEAGTQRVGQPQNVRDWSNGLCGCCTDCEAFFYCIFCYSCFTCSAASKKNECALGPLCIPGFVPAMRSKLRGQLGIRGSICCDIMVVSCCAPCAVSQMYREVRRSNVLNVTCPNFGY</sequence>
<accession>T1F180</accession>
<dbReference type="NCBIfam" id="TIGR01571">
    <property type="entry name" value="A_thal_Cys_rich"/>
    <property type="match status" value="1"/>
</dbReference>
<organism evidence="3 4">
    <name type="scientific">Helobdella robusta</name>
    <name type="common">Californian leech</name>
    <dbReference type="NCBI Taxonomy" id="6412"/>
    <lineage>
        <taxon>Eukaryota</taxon>
        <taxon>Metazoa</taxon>
        <taxon>Spiralia</taxon>
        <taxon>Lophotrochozoa</taxon>
        <taxon>Annelida</taxon>
        <taxon>Clitellata</taxon>
        <taxon>Hirudinea</taxon>
        <taxon>Rhynchobdellida</taxon>
        <taxon>Glossiphoniidae</taxon>
        <taxon>Helobdella</taxon>
    </lineage>
</organism>
<gene>
    <name evidence="3" type="primary">20202580</name>
    <name evidence="2" type="ORF">HELRODRAFT_168983</name>
</gene>
<dbReference type="PANTHER" id="PTHR15907">
    <property type="entry name" value="DUF614 FAMILY PROTEIN-RELATED"/>
    <property type="match status" value="1"/>
</dbReference>
<reference evidence="2 4" key="2">
    <citation type="journal article" date="2013" name="Nature">
        <title>Insights into bilaterian evolution from three spiralian genomes.</title>
        <authorList>
            <person name="Simakov O."/>
            <person name="Marletaz F."/>
            <person name="Cho S.J."/>
            <person name="Edsinger-Gonzales E."/>
            <person name="Havlak P."/>
            <person name="Hellsten U."/>
            <person name="Kuo D.H."/>
            <person name="Larsson T."/>
            <person name="Lv J."/>
            <person name="Arendt D."/>
            <person name="Savage R."/>
            <person name="Osoegawa K."/>
            <person name="de Jong P."/>
            <person name="Grimwood J."/>
            <person name="Chapman J.A."/>
            <person name="Shapiro H."/>
            <person name="Aerts A."/>
            <person name="Otillar R.P."/>
            <person name="Terry A.Y."/>
            <person name="Boore J.L."/>
            <person name="Grigoriev I.V."/>
            <person name="Lindberg D.R."/>
            <person name="Seaver E.C."/>
            <person name="Weisblat D.A."/>
            <person name="Putnam N.H."/>
            <person name="Rokhsar D.S."/>
        </authorList>
    </citation>
    <scope>NUCLEOTIDE SEQUENCE</scope>
</reference>
<reference evidence="4" key="1">
    <citation type="submission" date="2012-12" db="EMBL/GenBank/DDBJ databases">
        <authorList>
            <person name="Hellsten U."/>
            <person name="Grimwood J."/>
            <person name="Chapman J.A."/>
            <person name="Shapiro H."/>
            <person name="Aerts A."/>
            <person name="Otillar R.P."/>
            <person name="Terry A.Y."/>
            <person name="Boore J.L."/>
            <person name="Simakov O."/>
            <person name="Marletaz F."/>
            <person name="Cho S.-J."/>
            <person name="Edsinger-Gonzales E."/>
            <person name="Havlak P."/>
            <person name="Kuo D.-H."/>
            <person name="Larsson T."/>
            <person name="Lv J."/>
            <person name="Arendt D."/>
            <person name="Savage R."/>
            <person name="Osoegawa K."/>
            <person name="de Jong P."/>
            <person name="Lindberg D.R."/>
            <person name="Seaver E.C."/>
            <person name="Weisblat D.A."/>
            <person name="Putnam N.H."/>
            <person name="Grigoriev I.V."/>
            <person name="Rokhsar D.S."/>
        </authorList>
    </citation>
    <scope>NUCLEOTIDE SEQUENCE</scope>
</reference>
<dbReference type="eggNOG" id="ENOG502SB99">
    <property type="taxonomic scope" value="Eukaryota"/>
</dbReference>
<dbReference type="STRING" id="6412.T1F180"/>
<reference evidence="3" key="3">
    <citation type="submission" date="2015-06" db="UniProtKB">
        <authorList>
            <consortium name="EnsemblMetazoa"/>
        </authorList>
    </citation>
    <scope>IDENTIFICATION</scope>
</reference>
<dbReference type="HOGENOM" id="CLU_1715240_0_0_1"/>
<dbReference type="Pfam" id="PF04749">
    <property type="entry name" value="PLAC8"/>
    <property type="match status" value="1"/>
</dbReference>
<dbReference type="InParanoid" id="T1F180"/>
<dbReference type="CTD" id="20202580"/>
<name>T1F180_HELRO</name>
<dbReference type="OrthoDB" id="1045822at2759"/>
<evidence type="ECO:0000313" key="4">
    <source>
        <dbReference type="Proteomes" id="UP000015101"/>
    </source>
</evidence>
<evidence type="ECO:0000256" key="1">
    <source>
        <dbReference type="ARBA" id="ARBA00009024"/>
    </source>
</evidence>
<protein>
    <submittedName>
        <fullName evidence="2 3">Uncharacterized protein</fullName>
    </submittedName>
</protein>